<protein>
    <recommendedName>
        <fullName evidence="1">EF-hand domain-containing protein</fullName>
    </recommendedName>
</protein>
<feature type="domain" description="EF-hand" evidence="1">
    <location>
        <begin position="238"/>
        <end position="272"/>
    </location>
</feature>
<dbReference type="GO" id="GO:0005509">
    <property type="term" value="F:calcium ion binding"/>
    <property type="evidence" value="ECO:0007669"/>
    <property type="project" value="InterPro"/>
</dbReference>
<dbReference type="Proteomes" id="UP000198870">
    <property type="component" value="Unassembled WGS sequence"/>
</dbReference>
<sequence length="272" mass="28972">MKSSTHTTLPIAAHRILVVVCALLLMLFAVGCDDDEDNFESQLEEAKIAVDDANYDRAISILTGLEQTPEVLDNLSTAYAGKAGVESFEIFSGVDTGDSDGNDGSIDLFGRMLGSGEQGLLACAEISSRLSLMDQAITALIRSGGSEAGLSTNGKVKLGIYGLTDTVLLLGQILCRNYGDRFTPPGFVGLTEAWVKEARDLIAGDFVTIDITSEELAQINRDVGYVRQAIPALGEGNALGEEFDEFIREIDTSGDGSISFIELIDYLNGLGD</sequence>
<name>A0A1G5IFF3_9BACT</name>
<dbReference type="PROSITE" id="PS50222">
    <property type="entry name" value="EF_HAND_2"/>
    <property type="match status" value="1"/>
</dbReference>
<dbReference type="InterPro" id="IPR011992">
    <property type="entry name" value="EF-hand-dom_pair"/>
</dbReference>
<dbReference type="RefSeq" id="WP_092213709.1">
    <property type="nucleotide sequence ID" value="NZ_FMUX01000019.1"/>
</dbReference>
<dbReference type="PROSITE" id="PS51257">
    <property type="entry name" value="PROKAR_LIPOPROTEIN"/>
    <property type="match status" value="1"/>
</dbReference>
<dbReference type="STRING" id="419481.SAMN05216233_11953"/>
<evidence type="ECO:0000259" key="1">
    <source>
        <dbReference type="PROSITE" id="PS50222"/>
    </source>
</evidence>
<organism evidence="2 3">
    <name type="scientific">Desulfoluna spongiiphila</name>
    <dbReference type="NCBI Taxonomy" id="419481"/>
    <lineage>
        <taxon>Bacteria</taxon>
        <taxon>Pseudomonadati</taxon>
        <taxon>Thermodesulfobacteriota</taxon>
        <taxon>Desulfobacteria</taxon>
        <taxon>Desulfobacterales</taxon>
        <taxon>Desulfolunaceae</taxon>
        <taxon>Desulfoluna</taxon>
    </lineage>
</organism>
<accession>A0A1G5IFF3</accession>
<dbReference type="AlphaFoldDB" id="A0A1G5IFF3"/>
<dbReference type="SUPFAM" id="SSF47473">
    <property type="entry name" value="EF-hand"/>
    <property type="match status" value="1"/>
</dbReference>
<dbReference type="InterPro" id="IPR018247">
    <property type="entry name" value="EF_Hand_1_Ca_BS"/>
</dbReference>
<reference evidence="2 3" key="1">
    <citation type="submission" date="2016-10" db="EMBL/GenBank/DDBJ databases">
        <authorList>
            <person name="de Groot N.N."/>
        </authorList>
    </citation>
    <scope>NUCLEOTIDE SEQUENCE [LARGE SCALE GENOMIC DNA]</scope>
    <source>
        <strain evidence="2 3">AA1</strain>
    </source>
</reference>
<dbReference type="EMBL" id="FMUX01000019">
    <property type="protein sequence ID" value="SCY74138.1"/>
    <property type="molecule type" value="Genomic_DNA"/>
</dbReference>
<evidence type="ECO:0000313" key="3">
    <source>
        <dbReference type="Proteomes" id="UP000198870"/>
    </source>
</evidence>
<keyword evidence="3" id="KW-1185">Reference proteome</keyword>
<proteinExistence type="predicted"/>
<dbReference type="Gene3D" id="1.10.238.10">
    <property type="entry name" value="EF-hand"/>
    <property type="match status" value="1"/>
</dbReference>
<dbReference type="PROSITE" id="PS00018">
    <property type="entry name" value="EF_HAND_1"/>
    <property type="match status" value="1"/>
</dbReference>
<gene>
    <name evidence="2" type="ORF">SAMN05216233_11953</name>
</gene>
<evidence type="ECO:0000313" key="2">
    <source>
        <dbReference type="EMBL" id="SCY74138.1"/>
    </source>
</evidence>
<dbReference type="InterPro" id="IPR002048">
    <property type="entry name" value="EF_hand_dom"/>
</dbReference>